<name>A0ABR3SLF1_9PEZI</name>
<evidence type="ECO:0000256" key="6">
    <source>
        <dbReference type="SAM" id="MobiDB-lite"/>
    </source>
</evidence>
<evidence type="ECO:0000256" key="2">
    <source>
        <dbReference type="ARBA" id="ARBA00022692"/>
    </source>
</evidence>
<keyword evidence="2 7" id="KW-0812">Transmembrane</keyword>
<protein>
    <recommendedName>
        <fullName evidence="8">Rhodopsin domain-containing protein</fullName>
    </recommendedName>
</protein>
<evidence type="ECO:0000259" key="8">
    <source>
        <dbReference type="Pfam" id="PF20684"/>
    </source>
</evidence>
<feature type="region of interest" description="Disordered" evidence="6">
    <location>
        <begin position="428"/>
        <end position="462"/>
    </location>
</feature>
<dbReference type="Proteomes" id="UP001521116">
    <property type="component" value="Unassembled WGS sequence"/>
</dbReference>
<dbReference type="InterPro" id="IPR052337">
    <property type="entry name" value="SAT4-like"/>
</dbReference>
<feature type="transmembrane region" description="Helical" evidence="7">
    <location>
        <begin position="30"/>
        <end position="51"/>
    </location>
</feature>
<reference evidence="9 10" key="1">
    <citation type="submission" date="2024-02" db="EMBL/GenBank/DDBJ databases">
        <title>De novo assembly and annotation of 12 fungi associated with fruit tree decline syndrome in Ontario, Canada.</title>
        <authorList>
            <person name="Sulman M."/>
            <person name="Ellouze W."/>
            <person name="Ilyukhin E."/>
        </authorList>
    </citation>
    <scope>NUCLEOTIDE SEQUENCE [LARGE SCALE GENOMIC DNA]</scope>
    <source>
        <strain evidence="9 10">M1-105</strain>
    </source>
</reference>
<comment type="similarity">
    <text evidence="5">Belongs to the SAT4 family.</text>
</comment>
<accession>A0ABR3SLF1</accession>
<proteinExistence type="inferred from homology"/>
<feature type="transmembrane region" description="Helical" evidence="7">
    <location>
        <begin position="63"/>
        <end position="87"/>
    </location>
</feature>
<dbReference type="PANTHER" id="PTHR33048">
    <property type="entry name" value="PTH11-LIKE INTEGRAL MEMBRANE PROTEIN (AFU_ORTHOLOGUE AFUA_5G11245)"/>
    <property type="match status" value="1"/>
</dbReference>
<comment type="caution">
    <text evidence="9">The sequence shown here is derived from an EMBL/GenBank/DDBJ whole genome shotgun (WGS) entry which is preliminary data.</text>
</comment>
<keyword evidence="4 7" id="KW-0472">Membrane</keyword>
<comment type="subcellular location">
    <subcellularLocation>
        <location evidence="1">Membrane</location>
        <topology evidence="1">Multi-pass membrane protein</topology>
    </subcellularLocation>
</comment>
<keyword evidence="3 7" id="KW-1133">Transmembrane helix</keyword>
<evidence type="ECO:0000313" key="9">
    <source>
        <dbReference type="EMBL" id="KAL1623551.1"/>
    </source>
</evidence>
<sequence length="462" mass="50932">MPGGLHPPLELVLAWQTDAFPHGIRRGPTLAAVVAVMFFLTLFIVCGRLYARVFVQRNAGLDDLLIALAMIPTTGLAVSIGLADRIYGFDRHIWDTTAELGVKGREITFAISGFYIISTGLTKISILCFYRRMATNTIERWFLWTVWASIAFVVGYMITFILTLCLGCKPIDSFWMQVDPIWAETHEWHCFDEGANILAASIISVVQDFMACGLPLLLFRKLQIPRRQKIVLGGVFGVGLFLCVTGILRIIYIHALFYTTYDVPWAAGPVWTWTAVEAHMAIICASAPGLKLFFRKMLAATGYATGSQSTYRKGTRGRGKKGGFAAGNTSFACVGEQASLSRQREYELESWRGTRVYREAQRRREGGAGVERMGSLRGTSEARVERGSWFGMPEGRGRDGAGGAEGAWDLEGGIKVARRVDVTVTDVRDEAEFSGLEDEGKEGSARSSSETKLVKGGGRMWS</sequence>
<gene>
    <name evidence="9" type="ORF">SLS56_008255</name>
</gene>
<evidence type="ECO:0000313" key="10">
    <source>
        <dbReference type="Proteomes" id="UP001521116"/>
    </source>
</evidence>
<evidence type="ECO:0000256" key="1">
    <source>
        <dbReference type="ARBA" id="ARBA00004141"/>
    </source>
</evidence>
<evidence type="ECO:0000256" key="3">
    <source>
        <dbReference type="ARBA" id="ARBA00022989"/>
    </source>
</evidence>
<evidence type="ECO:0000256" key="4">
    <source>
        <dbReference type="ARBA" id="ARBA00023136"/>
    </source>
</evidence>
<dbReference type="PANTHER" id="PTHR33048:SF129">
    <property type="entry name" value="INTEGRAL MEMBRANE PROTEIN-RELATED"/>
    <property type="match status" value="1"/>
</dbReference>
<feature type="transmembrane region" description="Helical" evidence="7">
    <location>
        <begin position="197"/>
        <end position="218"/>
    </location>
</feature>
<dbReference type="EMBL" id="JAJVDC020000119">
    <property type="protein sequence ID" value="KAL1623551.1"/>
    <property type="molecule type" value="Genomic_DNA"/>
</dbReference>
<feature type="transmembrane region" description="Helical" evidence="7">
    <location>
        <begin position="230"/>
        <end position="258"/>
    </location>
</feature>
<feature type="domain" description="Rhodopsin" evidence="8">
    <location>
        <begin position="48"/>
        <end position="295"/>
    </location>
</feature>
<dbReference type="InterPro" id="IPR049326">
    <property type="entry name" value="Rhodopsin_dom_fungi"/>
</dbReference>
<feature type="transmembrane region" description="Helical" evidence="7">
    <location>
        <begin position="270"/>
        <end position="290"/>
    </location>
</feature>
<organism evidence="9 10">
    <name type="scientific">Neofusicoccum ribis</name>
    <dbReference type="NCBI Taxonomy" id="45134"/>
    <lineage>
        <taxon>Eukaryota</taxon>
        <taxon>Fungi</taxon>
        <taxon>Dikarya</taxon>
        <taxon>Ascomycota</taxon>
        <taxon>Pezizomycotina</taxon>
        <taxon>Dothideomycetes</taxon>
        <taxon>Dothideomycetes incertae sedis</taxon>
        <taxon>Botryosphaeriales</taxon>
        <taxon>Botryosphaeriaceae</taxon>
        <taxon>Neofusicoccum</taxon>
    </lineage>
</organism>
<dbReference type="Pfam" id="PF20684">
    <property type="entry name" value="Fung_rhodopsin"/>
    <property type="match status" value="1"/>
</dbReference>
<evidence type="ECO:0000256" key="5">
    <source>
        <dbReference type="ARBA" id="ARBA00038359"/>
    </source>
</evidence>
<feature type="transmembrane region" description="Helical" evidence="7">
    <location>
        <begin position="107"/>
        <end position="129"/>
    </location>
</feature>
<evidence type="ECO:0000256" key="7">
    <source>
        <dbReference type="SAM" id="Phobius"/>
    </source>
</evidence>
<feature type="transmembrane region" description="Helical" evidence="7">
    <location>
        <begin position="141"/>
        <end position="164"/>
    </location>
</feature>
<keyword evidence="10" id="KW-1185">Reference proteome</keyword>